<keyword evidence="2" id="KW-0378">Hydrolase</keyword>
<organism evidence="2 3">
    <name type="scientific">Quillaja saponaria</name>
    <name type="common">Soap bark tree</name>
    <dbReference type="NCBI Taxonomy" id="32244"/>
    <lineage>
        <taxon>Eukaryota</taxon>
        <taxon>Viridiplantae</taxon>
        <taxon>Streptophyta</taxon>
        <taxon>Embryophyta</taxon>
        <taxon>Tracheophyta</taxon>
        <taxon>Spermatophyta</taxon>
        <taxon>Magnoliopsida</taxon>
        <taxon>eudicotyledons</taxon>
        <taxon>Gunneridae</taxon>
        <taxon>Pentapetalae</taxon>
        <taxon>rosids</taxon>
        <taxon>fabids</taxon>
        <taxon>Fabales</taxon>
        <taxon>Quillajaceae</taxon>
        <taxon>Quillaja</taxon>
    </lineage>
</organism>
<feature type="signal peptide" evidence="1">
    <location>
        <begin position="1"/>
        <end position="20"/>
    </location>
</feature>
<comment type="caution">
    <text evidence="2">The sequence shown here is derived from an EMBL/GenBank/DDBJ whole genome shotgun (WGS) entry which is preliminary data.</text>
</comment>
<evidence type="ECO:0000313" key="2">
    <source>
        <dbReference type="EMBL" id="KAJ7955151.1"/>
    </source>
</evidence>
<proteinExistence type="predicted"/>
<keyword evidence="1" id="KW-0732">Signal</keyword>
<feature type="chain" id="PRO_5042109573" evidence="1">
    <location>
        <begin position="21"/>
        <end position="219"/>
    </location>
</feature>
<dbReference type="EMBL" id="JARAOO010000009">
    <property type="protein sequence ID" value="KAJ7955151.1"/>
    <property type="molecule type" value="Genomic_DNA"/>
</dbReference>
<keyword evidence="3" id="KW-1185">Reference proteome</keyword>
<sequence length="219" mass="24356">MVSLPLKFLVFCISIWKLKTMDIYLVADTVTFASTKGLGFSKMLLQRADFMFSNHLSVGDSNAEQSSSLSTSSYHRSFQVLSMISPVDAVAPPPVKSNSYRTRGRTLLKRKRRTRRILDGGDSWDGEDEGFFFGNGGDGPFGGGGSGGGWNFGRFGGHNWDESSPSSPDPAFDFVYEVISWIVLSNCVHFAFKKILRNVAHWNADDEREKVPMRLTSMC</sequence>
<dbReference type="KEGG" id="qsa:O6P43_021787"/>
<reference evidence="2" key="1">
    <citation type="journal article" date="2023" name="Science">
        <title>Elucidation of the pathway for biosynthesis of saponin adjuvants from the soapbark tree.</title>
        <authorList>
            <person name="Reed J."/>
            <person name="Orme A."/>
            <person name="El-Demerdash A."/>
            <person name="Owen C."/>
            <person name="Martin L.B.B."/>
            <person name="Misra R.C."/>
            <person name="Kikuchi S."/>
            <person name="Rejzek M."/>
            <person name="Martin A.C."/>
            <person name="Harkess A."/>
            <person name="Leebens-Mack J."/>
            <person name="Louveau T."/>
            <person name="Stephenson M.J."/>
            <person name="Osbourn A."/>
        </authorList>
    </citation>
    <scope>NUCLEOTIDE SEQUENCE</scope>
    <source>
        <strain evidence="2">S10</strain>
    </source>
</reference>
<evidence type="ECO:0000313" key="3">
    <source>
        <dbReference type="Proteomes" id="UP001163823"/>
    </source>
</evidence>
<evidence type="ECO:0000256" key="1">
    <source>
        <dbReference type="SAM" id="SignalP"/>
    </source>
</evidence>
<protein>
    <submittedName>
        <fullName evidence="2">ATP-dependent RNA helicase A-like</fullName>
    </submittedName>
</protein>
<dbReference type="PANTHER" id="PTHR36751">
    <property type="entry name" value="F3E22.8 PROTEIN"/>
    <property type="match status" value="1"/>
</dbReference>
<keyword evidence="2" id="KW-0067">ATP-binding</keyword>
<keyword evidence="2" id="KW-0547">Nucleotide-binding</keyword>
<dbReference type="AlphaFoldDB" id="A0AAD7PGW3"/>
<dbReference type="PANTHER" id="PTHR36751:SF1">
    <property type="entry name" value="F3E22.8 PROTEIN"/>
    <property type="match status" value="1"/>
</dbReference>
<dbReference type="GO" id="GO:0004386">
    <property type="term" value="F:helicase activity"/>
    <property type="evidence" value="ECO:0007669"/>
    <property type="project" value="UniProtKB-KW"/>
</dbReference>
<accession>A0AAD7PGW3</accession>
<gene>
    <name evidence="2" type="ORF">O6P43_021787</name>
</gene>
<name>A0AAD7PGW3_QUISA</name>
<keyword evidence="2" id="KW-0347">Helicase</keyword>
<dbReference type="Proteomes" id="UP001163823">
    <property type="component" value="Chromosome 9"/>
</dbReference>